<dbReference type="EMBL" id="BEZZ01093205">
    <property type="protein sequence ID" value="GCC43122.1"/>
    <property type="molecule type" value="Genomic_DNA"/>
</dbReference>
<accession>A0A401TKD4</accession>
<comment type="caution">
    <text evidence="1">The sequence shown here is derived from an EMBL/GenBank/DDBJ whole genome shotgun (WGS) entry which is preliminary data.</text>
</comment>
<proteinExistence type="predicted"/>
<keyword evidence="2" id="KW-1185">Reference proteome</keyword>
<protein>
    <submittedName>
        <fullName evidence="1">Uncharacterized protein</fullName>
    </submittedName>
</protein>
<evidence type="ECO:0000313" key="1">
    <source>
        <dbReference type="EMBL" id="GCC43122.1"/>
    </source>
</evidence>
<dbReference type="Proteomes" id="UP000287033">
    <property type="component" value="Unassembled WGS sequence"/>
</dbReference>
<organism evidence="1 2">
    <name type="scientific">Chiloscyllium punctatum</name>
    <name type="common">Brownbanded bambooshark</name>
    <name type="synonym">Hemiscyllium punctatum</name>
    <dbReference type="NCBI Taxonomy" id="137246"/>
    <lineage>
        <taxon>Eukaryota</taxon>
        <taxon>Metazoa</taxon>
        <taxon>Chordata</taxon>
        <taxon>Craniata</taxon>
        <taxon>Vertebrata</taxon>
        <taxon>Chondrichthyes</taxon>
        <taxon>Elasmobranchii</taxon>
        <taxon>Galeomorphii</taxon>
        <taxon>Galeoidea</taxon>
        <taxon>Orectolobiformes</taxon>
        <taxon>Hemiscylliidae</taxon>
        <taxon>Chiloscyllium</taxon>
    </lineage>
</organism>
<evidence type="ECO:0000313" key="2">
    <source>
        <dbReference type="Proteomes" id="UP000287033"/>
    </source>
</evidence>
<gene>
    <name evidence="1" type="ORF">chiPu_0027032</name>
</gene>
<reference evidence="1 2" key="1">
    <citation type="journal article" date="2018" name="Nat. Ecol. Evol.">
        <title>Shark genomes provide insights into elasmobranch evolution and the origin of vertebrates.</title>
        <authorList>
            <person name="Hara Y"/>
            <person name="Yamaguchi K"/>
            <person name="Onimaru K"/>
            <person name="Kadota M"/>
            <person name="Koyanagi M"/>
            <person name="Keeley SD"/>
            <person name="Tatsumi K"/>
            <person name="Tanaka K"/>
            <person name="Motone F"/>
            <person name="Kageyama Y"/>
            <person name="Nozu R"/>
            <person name="Adachi N"/>
            <person name="Nishimura O"/>
            <person name="Nakagawa R"/>
            <person name="Tanegashima C"/>
            <person name="Kiyatake I"/>
            <person name="Matsumoto R"/>
            <person name="Murakumo K"/>
            <person name="Nishida K"/>
            <person name="Terakita A"/>
            <person name="Kuratani S"/>
            <person name="Sato K"/>
            <person name="Hyodo S Kuraku.S."/>
        </authorList>
    </citation>
    <scope>NUCLEOTIDE SEQUENCE [LARGE SCALE GENOMIC DNA]</scope>
</reference>
<name>A0A401TKD4_CHIPU</name>
<dbReference type="PROSITE" id="PS51257">
    <property type="entry name" value="PROKAR_LIPOPROTEIN"/>
    <property type="match status" value="1"/>
</dbReference>
<dbReference type="AlphaFoldDB" id="A0A401TKD4"/>
<sequence length="107" mass="11170">MVPPRPCLCGAPPPTLAACRHLGAGHAFSVAPNAAPPSWCGARPPPTALEGDGGHLCEWRARFRFVTPLPAAILVRGATPLCSTLRRHDRRHLGAGKGLARSGPIAE</sequence>